<dbReference type="EMBL" id="CAUOFW020001726">
    <property type="protein sequence ID" value="CAK9148253.1"/>
    <property type="molecule type" value="Genomic_DNA"/>
</dbReference>
<name>A0ABC8RU53_9AQUA</name>
<keyword evidence="5 7" id="KW-0804">Transcription</keyword>
<keyword evidence="8" id="KW-0812">Transmembrane</keyword>
<dbReference type="PANTHER" id="PTHR31421">
    <property type="entry name" value="PROTEIN BASIC PENTACYSTEINE3"/>
    <property type="match status" value="1"/>
</dbReference>
<keyword evidence="4 7" id="KW-0238">DNA-binding</keyword>
<dbReference type="AlphaFoldDB" id="A0ABC8RU53"/>
<comment type="similarity">
    <text evidence="2 7">Belongs to the BBR/BPC family.</text>
</comment>
<dbReference type="SMART" id="SM01226">
    <property type="entry name" value="GAGA_bind"/>
    <property type="match status" value="1"/>
</dbReference>
<dbReference type="GO" id="GO:0003677">
    <property type="term" value="F:DNA binding"/>
    <property type="evidence" value="ECO:0007669"/>
    <property type="project" value="UniProtKB-KW"/>
</dbReference>
<evidence type="ECO:0000256" key="5">
    <source>
        <dbReference type="ARBA" id="ARBA00023163"/>
    </source>
</evidence>
<dbReference type="InterPro" id="IPR010409">
    <property type="entry name" value="GAGA-bd_tscrpt_act"/>
</dbReference>
<sequence>MSTGMPDHTWGEAHASSAAAYTSSATIGASLFMHWIPKAMLQMGKWRLAIFRHARVGGRKMSGSAFNKLISRLAAEGHDLSNPVDLKDNWAKHGTNRYITIK</sequence>
<dbReference type="GO" id="GO:0005634">
    <property type="term" value="C:nucleus"/>
    <property type="evidence" value="ECO:0007669"/>
    <property type="project" value="UniProtKB-SubCell"/>
</dbReference>
<protein>
    <recommendedName>
        <fullName evidence="7">GAGA-binding transcriptional activator</fullName>
    </recommendedName>
</protein>
<keyword evidence="8" id="KW-0472">Membrane</keyword>
<keyword evidence="8" id="KW-1133">Transmembrane helix</keyword>
<comment type="function">
    <text evidence="7">Transcriptional regulator that specifically binds to GA-rich elements (GAGA-repeats) present in regulatory sequences of genes involved in developmental processes.</text>
</comment>
<gene>
    <name evidence="9" type="ORF">ILEXP_LOCUS16189</name>
</gene>
<keyword evidence="10" id="KW-1185">Reference proteome</keyword>
<dbReference type="Pfam" id="PF06217">
    <property type="entry name" value="GAGA_bind"/>
    <property type="match status" value="1"/>
</dbReference>
<evidence type="ECO:0000256" key="4">
    <source>
        <dbReference type="ARBA" id="ARBA00023125"/>
    </source>
</evidence>
<evidence type="ECO:0000256" key="2">
    <source>
        <dbReference type="ARBA" id="ARBA00007911"/>
    </source>
</evidence>
<dbReference type="Proteomes" id="UP001642360">
    <property type="component" value="Unassembled WGS sequence"/>
</dbReference>
<evidence type="ECO:0000313" key="10">
    <source>
        <dbReference type="Proteomes" id="UP001642360"/>
    </source>
</evidence>
<comment type="caution">
    <text evidence="9">The sequence shown here is derived from an EMBL/GenBank/DDBJ whole genome shotgun (WGS) entry which is preliminary data.</text>
</comment>
<reference evidence="9 10" key="1">
    <citation type="submission" date="2024-02" db="EMBL/GenBank/DDBJ databases">
        <authorList>
            <person name="Vignale AGUSTIN F."/>
            <person name="Sosa J E."/>
            <person name="Modenutti C."/>
        </authorList>
    </citation>
    <scope>NUCLEOTIDE SEQUENCE [LARGE SCALE GENOMIC DNA]</scope>
</reference>
<keyword evidence="6 7" id="KW-0539">Nucleus</keyword>
<evidence type="ECO:0000256" key="8">
    <source>
        <dbReference type="SAM" id="Phobius"/>
    </source>
</evidence>
<dbReference type="PANTHER" id="PTHR31421:SF2">
    <property type="entry name" value="PROTEIN BASIC PENTACYSTEINE6"/>
    <property type="match status" value="1"/>
</dbReference>
<evidence type="ECO:0000256" key="7">
    <source>
        <dbReference type="RuleBase" id="RU367160"/>
    </source>
</evidence>
<evidence type="ECO:0000256" key="1">
    <source>
        <dbReference type="ARBA" id="ARBA00004123"/>
    </source>
</evidence>
<dbReference type="GO" id="GO:0003700">
    <property type="term" value="F:DNA-binding transcription factor activity"/>
    <property type="evidence" value="ECO:0007669"/>
    <property type="project" value="UniProtKB-UniRule"/>
</dbReference>
<feature type="transmembrane region" description="Helical" evidence="8">
    <location>
        <begin position="20"/>
        <end position="37"/>
    </location>
</feature>
<organism evidence="9 10">
    <name type="scientific">Ilex paraguariensis</name>
    <name type="common">yerba mate</name>
    <dbReference type="NCBI Taxonomy" id="185542"/>
    <lineage>
        <taxon>Eukaryota</taxon>
        <taxon>Viridiplantae</taxon>
        <taxon>Streptophyta</taxon>
        <taxon>Embryophyta</taxon>
        <taxon>Tracheophyta</taxon>
        <taxon>Spermatophyta</taxon>
        <taxon>Magnoliopsida</taxon>
        <taxon>eudicotyledons</taxon>
        <taxon>Gunneridae</taxon>
        <taxon>Pentapetalae</taxon>
        <taxon>asterids</taxon>
        <taxon>campanulids</taxon>
        <taxon>Aquifoliales</taxon>
        <taxon>Aquifoliaceae</taxon>
        <taxon>Ilex</taxon>
    </lineage>
</organism>
<accession>A0ABC8RU53</accession>
<evidence type="ECO:0000256" key="6">
    <source>
        <dbReference type="ARBA" id="ARBA00023242"/>
    </source>
</evidence>
<evidence type="ECO:0000256" key="3">
    <source>
        <dbReference type="ARBA" id="ARBA00023015"/>
    </source>
</evidence>
<comment type="subcellular location">
    <subcellularLocation>
        <location evidence="1 7">Nucleus</location>
    </subcellularLocation>
</comment>
<keyword evidence="3 7" id="KW-0805">Transcription regulation</keyword>
<evidence type="ECO:0000313" key="9">
    <source>
        <dbReference type="EMBL" id="CAK9148253.1"/>
    </source>
</evidence>
<proteinExistence type="inferred from homology"/>